<evidence type="ECO:0000256" key="7">
    <source>
        <dbReference type="ARBA" id="ARBA00035399"/>
    </source>
</evidence>
<protein>
    <recommendedName>
        <fullName evidence="6">Large ribosomal subunit protein uL29m</fullName>
    </recommendedName>
    <alternativeName>
        <fullName evidence="7">54S ribosomal protein L4, mitochondrial</fullName>
    </alternativeName>
</protein>
<evidence type="ECO:0000256" key="1">
    <source>
        <dbReference type="ARBA" id="ARBA00004173"/>
    </source>
</evidence>
<evidence type="ECO:0000313" key="9">
    <source>
        <dbReference type="Proteomes" id="UP000503462"/>
    </source>
</evidence>
<dbReference type="Proteomes" id="UP000503462">
    <property type="component" value="Chromosome 4"/>
</dbReference>
<evidence type="ECO:0000256" key="3">
    <source>
        <dbReference type="ARBA" id="ARBA00022980"/>
    </source>
</evidence>
<dbReference type="PANTHER" id="PTHR21183">
    <property type="entry name" value="RIBOSOMAL PROTEIN L47, MITOCHONDRIAL-RELATED"/>
    <property type="match status" value="1"/>
</dbReference>
<comment type="subcellular location">
    <subcellularLocation>
        <location evidence="1">Mitochondrion</location>
    </subcellularLocation>
</comment>
<gene>
    <name evidence="8" type="ORF">AMS68_006450</name>
</gene>
<keyword evidence="5" id="KW-0687">Ribonucleoprotein</keyword>
<dbReference type="GO" id="GO:0005762">
    <property type="term" value="C:mitochondrial large ribosomal subunit"/>
    <property type="evidence" value="ECO:0007669"/>
    <property type="project" value="TreeGrafter"/>
</dbReference>
<dbReference type="InterPro" id="IPR010729">
    <property type="entry name" value="Ribosomal_uL29_mit"/>
</dbReference>
<evidence type="ECO:0000256" key="6">
    <source>
        <dbReference type="ARBA" id="ARBA00035289"/>
    </source>
</evidence>
<reference evidence="8 9" key="1">
    <citation type="journal article" date="2016" name="Sci. Rep.">
        <title>Peltaster fructicola genome reveals evolution from an invasive phytopathogen to an ectophytic parasite.</title>
        <authorList>
            <person name="Xu C."/>
            <person name="Chen H."/>
            <person name="Gleason M.L."/>
            <person name="Xu J.R."/>
            <person name="Liu H."/>
            <person name="Zhang R."/>
            <person name="Sun G."/>
        </authorList>
    </citation>
    <scope>NUCLEOTIDE SEQUENCE [LARGE SCALE GENOMIC DNA]</scope>
    <source>
        <strain evidence="8 9">LNHT1506</strain>
    </source>
</reference>
<dbReference type="AlphaFoldDB" id="A0A6H0Y1Q0"/>
<evidence type="ECO:0000313" key="8">
    <source>
        <dbReference type="EMBL" id="QIX00933.1"/>
    </source>
</evidence>
<keyword evidence="9" id="KW-1185">Reference proteome</keyword>
<dbReference type="OrthoDB" id="270763at2759"/>
<proteinExistence type="inferred from homology"/>
<evidence type="ECO:0000256" key="2">
    <source>
        <dbReference type="ARBA" id="ARBA00009254"/>
    </source>
</evidence>
<dbReference type="GO" id="GO:0003735">
    <property type="term" value="F:structural constituent of ribosome"/>
    <property type="evidence" value="ECO:0007669"/>
    <property type="project" value="InterPro"/>
</dbReference>
<keyword evidence="4" id="KW-0496">Mitochondrion</keyword>
<evidence type="ECO:0000256" key="4">
    <source>
        <dbReference type="ARBA" id="ARBA00023128"/>
    </source>
</evidence>
<sequence>MSALKSSGLGKKFVLQTDVGRHPLPQPMRRTSKHRIDHNHGLWGFFDQDRSALMTPEALSKHGRAWTVAELRKKDFDDLWRLYWTCIREVNRINTYEMERSRLKIHFGEHEARLRLEEAQKTQKAIKHALTERWYQFESARELAMGDPEINLYANHENGEPAYLPSQGDVFESIEDASARKEAVRTS</sequence>
<comment type="similarity">
    <text evidence="2">Belongs to the universal ribosomal protein uL29 family.</text>
</comment>
<dbReference type="EMBL" id="CP051142">
    <property type="protein sequence ID" value="QIX00933.1"/>
    <property type="molecule type" value="Genomic_DNA"/>
</dbReference>
<dbReference type="PANTHER" id="PTHR21183:SF18">
    <property type="entry name" value="LARGE RIBOSOMAL SUBUNIT PROTEIN UL29M"/>
    <property type="match status" value="1"/>
</dbReference>
<keyword evidence="3" id="KW-0689">Ribosomal protein</keyword>
<name>A0A6H0Y1Q0_9PEZI</name>
<dbReference type="Pfam" id="PF06984">
    <property type="entry name" value="MRP-L47"/>
    <property type="match status" value="1"/>
</dbReference>
<evidence type="ECO:0000256" key="5">
    <source>
        <dbReference type="ARBA" id="ARBA00023274"/>
    </source>
</evidence>
<dbReference type="GO" id="GO:0032543">
    <property type="term" value="P:mitochondrial translation"/>
    <property type="evidence" value="ECO:0007669"/>
    <property type="project" value="TreeGrafter"/>
</dbReference>
<dbReference type="Gene3D" id="6.10.330.20">
    <property type="match status" value="1"/>
</dbReference>
<accession>A0A6H0Y1Q0</accession>
<dbReference type="InterPro" id="IPR038340">
    <property type="entry name" value="MRP-L47_sf"/>
</dbReference>
<organism evidence="8 9">
    <name type="scientific">Peltaster fructicola</name>
    <dbReference type="NCBI Taxonomy" id="286661"/>
    <lineage>
        <taxon>Eukaryota</taxon>
        <taxon>Fungi</taxon>
        <taxon>Dikarya</taxon>
        <taxon>Ascomycota</taxon>
        <taxon>Pezizomycotina</taxon>
        <taxon>Dothideomycetes</taxon>
        <taxon>Dothideomycetes incertae sedis</taxon>
        <taxon>Peltaster</taxon>
    </lineage>
</organism>